<feature type="region of interest" description="Disordered" evidence="2">
    <location>
        <begin position="1"/>
        <end position="102"/>
    </location>
</feature>
<dbReference type="InterPro" id="IPR017441">
    <property type="entry name" value="Protein_kinase_ATP_BS"/>
</dbReference>
<reference evidence="5" key="2">
    <citation type="journal article" date="2016" name="Sci. Rep.">
        <title>Dictyocaulus viviparus genome, variome and transcriptome elucidate lungworm biology and support future intervention.</title>
        <authorList>
            <person name="McNulty S.N."/>
            <person name="Strube C."/>
            <person name="Rosa B.A."/>
            <person name="Martin J.C."/>
            <person name="Tyagi R."/>
            <person name="Choi Y.J."/>
            <person name="Wang Q."/>
            <person name="Hallsworth Pepin K."/>
            <person name="Zhang X."/>
            <person name="Ozersky P."/>
            <person name="Wilson R.K."/>
            <person name="Sternberg P.W."/>
            <person name="Gasser R.B."/>
            <person name="Mitreva M."/>
        </authorList>
    </citation>
    <scope>NUCLEOTIDE SEQUENCE [LARGE SCALE GENOMIC DNA]</scope>
    <source>
        <strain evidence="5">HannoverDv2000</strain>
    </source>
</reference>
<gene>
    <name evidence="4" type="ORF">DICVIV_05724</name>
</gene>
<dbReference type="STRING" id="29172.A0A0D8XUF2"/>
<dbReference type="GO" id="GO:0004672">
    <property type="term" value="F:protein kinase activity"/>
    <property type="evidence" value="ECO:0007669"/>
    <property type="project" value="InterPro"/>
</dbReference>
<protein>
    <recommendedName>
        <fullName evidence="3">Protein kinase domain-containing protein</fullName>
    </recommendedName>
</protein>
<dbReference type="GO" id="GO:0005524">
    <property type="term" value="F:ATP binding"/>
    <property type="evidence" value="ECO:0007669"/>
    <property type="project" value="UniProtKB-UniRule"/>
</dbReference>
<feature type="compositionally biased region" description="Basic and acidic residues" evidence="2">
    <location>
        <begin position="88"/>
        <end position="102"/>
    </location>
</feature>
<dbReference type="InterPro" id="IPR011009">
    <property type="entry name" value="Kinase-like_dom_sf"/>
</dbReference>
<dbReference type="InterPro" id="IPR050235">
    <property type="entry name" value="CK1_Ser-Thr_kinase"/>
</dbReference>
<dbReference type="InterPro" id="IPR000719">
    <property type="entry name" value="Prot_kinase_dom"/>
</dbReference>
<dbReference type="Pfam" id="PF00069">
    <property type="entry name" value="Pkinase"/>
    <property type="match status" value="1"/>
</dbReference>
<dbReference type="EMBL" id="KN716277">
    <property type="protein sequence ID" value="KJH48155.1"/>
    <property type="molecule type" value="Genomic_DNA"/>
</dbReference>
<keyword evidence="1" id="KW-0067">ATP-binding</keyword>
<accession>A0A0D8XUF2</accession>
<reference evidence="4 5" key="1">
    <citation type="submission" date="2013-11" db="EMBL/GenBank/DDBJ databases">
        <title>Draft genome of the bovine lungworm Dictyocaulus viviparus.</title>
        <authorList>
            <person name="Mitreva M."/>
        </authorList>
    </citation>
    <scope>NUCLEOTIDE SEQUENCE [LARGE SCALE GENOMIC DNA]</scope>
    <source>
        <strain evidence="4 5">HannoverDv2000</strain>
    </source>
</reference>
<feature type="compositionally biased region" description="Polar residues" evidence="2">
    <location>
        <begin position="124"/>
        <end position="139"/>
    </location>
</feature>
<feature type="compositionally biased region" description="Polar residues" evidence="2">
    <location>
        <begin position="17"/>
        <end position="31"/>
    </location>
</feature>
<name>A0A0D8XUF2_DICVI</name>
<sequence length="551" mass="60546">MQQAKSGLGSPTLPVKENSSSPVQQDGSAEQSPTSPSHSGSPLSSSMMPSQLVEESILQVQLVQQVKQPTSPLTPRDKKPTVSSSSHIVDKRSTVSPHQHTELGKKQVAFSVTLANMDNKFTTSPVLPSQLGKQVTPLTPTKEVKQSTAQSGKPASAHVTSPKPKVESATSACTPKASAYLDKQPVTKQASPSRIVKPETGLPKSSPVVISTKKADGAFASPVKQVNTNEIVASSTIPAKPGPILLQPASTVSSSAPEAAAGGVRTNTKGVSSATQPTTSKGKATGNMEPKKEGDNRIQTRVMKREKMAEGDVIKSDNFTWKIIKLIGSGGFGDVYKVVKADNEDKKEYALKTETCEGDKRVLRLKIEVCIMKLCCNVERPDRKKHFVEMIDRGKNDKFKFLVMTLVGQSLEDIRRNILRRNYSKPTAMQIAYQTLQSIYDLHELGYLHRDLKPQNFAIGLEPQRHIIYMLDFGIARKFTVGLTKELKAPRLRVKFIGTIRFASRACHNGIEQGRKDDLESWLYLAFDVLDNINGLPWKRLDRREFTTVLY</sequence>
<keyword evidence="1" id="KW-0547">Nucleotide-binding</keyword>
<dbReference type="PROSITE" id="PS50011">
    <property type="entry name" value="PROTEIN_KINASE_DOM"/>
    <property type="match status" value="1"/>
</dbReference>
<feature type="binding site" evidence="1">
    <location>
        <position position="352"/>
    </location>
    <ligand>
        <name>ATP</name>
        <dbReference type="ChEBI" id="CHEBI:30616"/>
    </ligand>
</feature>
<evidence type="ECO:0000313" key="4">
    <source>
        <dbReference type="EMBL" id="KJH48155.1"/>
    </source>
</evidence>
<dbReference type="SUPFAM" id="SSF56112">
    <property type="entry name" value="Protein kinase-like (PK-like)"/>
    <property type="match status" value="1"/>
</dbReference>
<proteinExistence type="predicted"/>
<feature type="domain" description="Protein kinase" evidence="3">
    <location>
        <begin position="321"/>
        <end position="551"/>
    </location>
</feature>
<feature type="region of interest" description="Disordered" evidence="2">
    <location>
        <begin position="124"/>
        <end position="171"/>
    </location>
</feature>
<dbReference type="Gene3D" id="1.10.510.10">
    <property type="entry name" value="Transferase(Phosphotransferase) domain 1"/>
    <property type="match status" value="1"/>
</dbReference>
<dbReference type="OrthoDB" id="194358at2759"/>
<dbReference type="AlphaFoldDB" id="A0A0D8XUF2"/>
<dbReference type="PANTHER" id="PTHR11909">
    <property type="entry name" value="CASEIN KINASE-RELATED"/>
    <property type="match status" value="1"/>
</dbReference>
<evidence type="ECO:0000256" key="1">
    <source>
        <dbReference type="PROSITE-ProRule" id="PRU10141"/>
    </source>
</evidence>
<feature type="compositionally biased region" description="Low complexity" evidence="2">
    <location>
        <begin position="32"/>
        <end position="68"/>
    </location>
</feature>
<organism evidence="4 5">
    <name type="scientific">Dictyocaulus viviparus</name>
    <name type="common">Bovine lungworm</name>
    <dbReference type="NCBI Taxonomy" id="29172"/>
    <lineage>
        <taxon>Eukaryota</taxon>
        <taxon>Metazoa</taxon>
        <taxon>Ecdysozoa</taxon>
        <taxon>Nematoda</taxon>
        <taxon>Chromadorea</taxon>
        <taxon>Rhabditida</taxon>
        <taxon>Rhabditina</taxon>
        <taxon>Rhabditomorpha</taxon>
        <taxon>Strongyloidea</taxon>
        <taxon>Metastrongylidae</taxon>
        <taxon>Dictyocaulus</taxon>
    </lineage>
</organism>
<feature type="region of interest" description="Disordered" evidence="2">
    <location>
        <begin position="183"/>
        <end position="202"/>
    </location>
</feature>
<evidence type="ECO:0000313" key="5">
    <source>
        <dbReference type="Proteomes" id="UP000053766"/>
    </source>
</evidence>
<dbReference type="SMART" id="SM00220">
    <property type="entry name" value="S_TKc"/>
    <property type="match status" value="1"/>
</dbReference>
<feature type="region of interest" description="Disordered" evidence="2">
    <location>
        <begin position="256"/>
        <end position="295"/>
    </location>
</feature>
<dbReference type="Proteomes" id="UP000053766">
    <property type="component" value="Unassembled WGS sequence"/>
</dbReference>
<evidence type="ECO:0000256" key="2">
    <source>
        <dbReference type="SAM" id="MobiDB-lite"/>
    </source>
</evidence>
<evidence type="ECO:0000259" key="3">
    <source>
        <dbReference type="PROSITE" id="PS50011"/>
    </source>
</evidence>
<keyword evidence="5" id="KW-1185">Reference proteome</keyword>
<feature type="compositionally biased region" description="Polar residues" evidence="2">
    <location>
        <begin position="265"/>
        <end position="282"/>
    </location>
</feature>
<dbReference type="PROSITE" id="PS00107">
    <property type="entry name" value="PROTEIN_KINASE_ATP"/>
    <property type="match status" value="1"/>
</dbReference>